<feature type="transmembrane region" description="Helical" evidence="1">
    <location>
        <begin position="698"/>
        <end position="721"/>
    </location>
</feature>
<protein>
    <submittedName>
        <fullName evidence="2">DUF6185 family protein</fullName>
    </submittedName>
</protein>
<name>A0ABU7Q2C2_9ACTN</name>
<feature type="transmembrane region" description="Helical" evidence="1">
    <location>
        <begin position="660"/>
        <end position="678"/>
    </location>
</feature>
<feature type="transmembrane region" description="Helical" evidence="1">
    <location>
        <begin position="511"/>
        <end position="529"/>
    </location>
</feature>
<keyword evidence="1" id="KW-0812">Transmembrane</keyword>
<dbReference type="EMBL" id="JAZBJO010000019">
    <property type="protein sequence ID" value="MEE4595515.1"/>
    <property type="molecule type" value="Genomic_DNA"/>
</dbReference>
<dbReference type="Pfam" id="PF19683">
    <property type="entry name" value="DUF6185"/>
    <property type="match status" value="1"/>
</dbReference>
<feature type="transmembrane region" description="Helical" evidence="1">
    <location>
        <begin position="413"/>
        <end position="432"/>
    </location>
</feature>
<dbReference type="RefSeq" id="WP_330811646.1">
    <property type="nucleotide sequence ID" value="NZ_JAZBJO010000019.1"/>
</dbReference>
<evidence type="ECO:0000313" key="2">
    <source>
        <dbReference type="EMBL" id="MEE4595515.1"/>
    </source>
</evidence>
<evidence type="ECO:0000313" key="3">
    <source>
        <dbReference type="Proteomes" id="UP001354709"/>
    </source>
</evidence>
<gene>
    <name evidence="2" type="ORF">V2J94_27135</name>
</gene>
<feature type="transmembrane region" description="Helical" evidence="1">
    <location>
        <begin position="359"/>
        <end position="392"/>
    </location>
</feature>
<feature type="transmembrane region" description="Helical" evidence="1">
    <location>
        <begin position="805"/>
        <end position="828"/>
    </location>
</feature>
<keyword evidence="3" id="KW-1185">Reference proteome</keyword>
<reference evidence="2 3" key="1">
    <citation type="submission" date="2023-11" db="EMBL/GenBank/DDBJ databases">
        <title>30 novel species of actinomycetes from the DSMZ collection.</title>
        <authorList>
            <person name="Nouioui I."/>
        </authorList>
    </citation>
    <scope>NUCLEOTIDE SEQUENCE [LARGE SCALE GENOMIC DNA]</scope>
    <source>
        <strain evidence="2 3">DSM 41524</strain>
    </source>
</reference>
<feature type="transmembrane region" description="Helical" evidence="1">
    <location>
        <begin position="733"/>
        <end position="755"/>
    </location>
</feature>
<feature type="transmembrane region" description="Helical" evidence="1">
    <location>
        <begin position="761"/>
        <end position="784"/>
    </location>
</feature>
<proteinExistence type="predicted"/>
<feature type="transmembrane region" description="Helical" evidence="1">
    <location>
        <begin position="473"/>
        <end position="490"/>
    </location>
</feature>
<organism evidence="2 3">
    <name type="scientific">Streptomyces asiaticus subsp. ignotus</name>
    <dbReference type="NCBI Taxonomy" id="3098222"/>
    <lineage>
        <taxon>Bacteria</taxon>
        <taxon>Bacillati</taxon>
        <taxon>Actinomycetota</taxon>
        <taxon>Actinomycetes</taxon>
        <taxon>Kitasatosporales</taxon>
        <taxon>Streptomycetaceae</taxon>
        <taxon>Streptomyces</taxon>
        <taxon>Streptomyces violaceusniger group</taxon>
    </lineage>
</organism>
<dbReference type="Proteomes" id="UP001354709">
    <property type="component" value="Unassembled WGS sequence"/>
</dbReference>
<sequence length="849" mass="93831">MALLLGVFVVPERAHASDDICRSERLTGGSASASIRLDDDRTTQTKILSRLTVHVPAQWPYATWLLLGEDSEKYRRAMSCLMKGPDSQFQWWDEWRSHRPAVTAEKSGVKVRVDTYAWADDEGVTWVGPWNVEIGKDYWTVRLSPAAALRHVRWSSIVVDPGSSSAISADPGPMTGKGDNGLVWRQKPGRTMPAVKVRVDPSWQRSWAAQHDRLRFLVPDSVSWVLWDWCLAAMLLLAAHKTRRAGSLSPDETGRVATATRWAWVSVALSLLCSGDNVFYRVLQRHLRDGEWTDRQAHHGLLVNLAVGWLLLVFGRPRKPTIWLAGVVLTLPGLAVALRPEHFGLTEHTFLAEDAPDKAVFALFTATGSVFALVLMGWAATGWRLACSTGLIRPSRPKAPGRPAGPRELSLRWTAPLVVFMVAVIGLCAANVSERAWQRASWLSAHSDVRYGVDHVQALRNDLTWFAVNSQDWLYGYTYLLSALAILAVIRARALRPSAASALHPDPVDMSWMLVLFPVAVGLSLGVYVGNGALGGLWFLVNLGAFGLSVALCKGRSVLERPLQRSGEALGTAIAASHRNELLDRARRFREIHAKLRRLDQGQSDDEALNRRGYERELRGLHRWRDSHGAADKLPFDVSVVDAALVLGPHDTWWENGRRAAQLAAFIGIPASALLVWAEHLRGEFLTSDLYSLFGPPGILMGFVYWEVTWAGAGFLLGALWRRLPGSRGPVKSLPIAAAFALPIGIDAIGNWFTRESQTNLALYAVAMLLVLTVTGIVLDLETFRGERRYWQSRLGLLLSVYQMRYFSLQMAYLLAQLIAMFTLWQFFADAGGPPAKGADTPVSGSSGS</sequence>
<comment type="caution">
    <text evidence="2">The sequence shown here is derived from an EMBL/GenBank/DDBJ whole genome shotgun (WGS) entry which is preliminary data.</text>
</comment>
<evidence type="ECO:0000256" key="1">
    <source>
        <dbReference type="SAM" id="Phobius"/>
    </source>
</evidence>
<feature type="transmembrane region" description="Helical" evidence="1">
    <location>
        <begin position="321"/>
        <end position="339"/>
    </location>
</feature>
<keyword evidence="1" id="KW-1133">Transmembrane helix</keyword>
<dbReference type="InterPro" id="IPR046176">
    <property type="entry name" value="DUF6185"/>
</dbReference>
<accession>A0ABU7Q2C2</accession>
<keyword evidence="1" id="KW-0472">Membrane</keyword>